<sequence>MQGWAGEIRLGDGVALFHGLAGDQHAHSHHAIQICAGGGIEVTADCGATVGAALAIPADLRHRLAPTSRPVMLAYLDPDSSAGQAVGALLAGRIGTLDDTVGERLAAMQRQAGPLRAWAVAAAAFPVLSPAGGRGPAGTVARVQAVMAAALDEPVWRPRDLARALDLSVDRLGRLFRAESGMQLRSWLKWQRLQAAIGLALNGEDLTRAAHGAGFADQAHLTRTMRATFGISPSSLFDRQRTVSFKPPA</sequence>
<dbReference type="Pfam" id="PF12833">
    <property type="entry name" value="HTH_18"/>
    <property type="match status" value="1"/>
</dbReference>
<accession>A0A418WD53</accession>
<evidence type="ECO:0000256" key="2">
    <source>
        <dbReference type="ARBA" id="ARBA00023125"/>
    </source>
</evidence>
<evidence type="ECO:0000256" key="1">
    <source>
        <dbReference type="ARBA" id="ARBA00023015"/>
    </source>
</evidence>
<keyword evidence="6" id="KW-1185">Reference proteome</keyword>
<dbReference type="Gene3D" id="1.10.10.60">
    <property type="entry name" value="Homeodomain-like"/>
    <property type="match status" value="1"/>
</dbReference>
<name>A0A418WD53_9PROT</name>
<proteinExistence type="predicted"/>
<gene>
    <name evidence="5" type="ORF">D3874_13290</name>
</gene>
<evidence type="ECO:0000313" key="6">
    <source>
        <dbReference type="Proteomes" id="UP000284605"/>
    </source>
</evidence>
<feature type="domain" description="HTH araC/xylS-type" evidence="4">
    <location>
        <begin position="141"/>
        <end position="239"/>
    </location>
</feature>
<evidence type="ECO:0000313" key="5">
    <source>
        <dbReference type="EMBL" id="RJF87878.1"/>
    </source>
</evidence>
<dbReference type="SMART" id="SM00342">
    <property type="entry name" value="HTH_ARAC"/>
    <property type="match status" value="1"/>
</dbReference>
<dbReference type="Proteomes" id="UP000284605">
    <property type="component" value="Unassembled WGS sequence"/>
</dbReference>
<organism evidence="5 6">
    <name type="scientific">Oleomonas cavernae</name>
    <dbReference type="NCBI Taxonomy" id="2320859"/>
    <lineage>
        <taxon>Bacteria</taxon>
        <taxon>Pseudomonadati</taxon>
        <taxon>Pseudomonadota</taxon>
        <taxon>Alphaproteobacteria</taxon>
        <taxon>Acetobacterales</taxon>
        <taxon>Acetobacteraceae</taxon>
        <taxon>Oleomonas</taxon>
    </lineage>
</organism>
<dbReference type="PANTHER" id="PTHR46796">
    <property type="entry name" value="HTH-TYPE TRANSCRIPTIONAL ACTIVATOR RHAS-RELATED"/>
    <property type="match status" value="1"/>
</dbReference>
<dbReference type="InterPro" id="IPR050204">
    <property type="entry name" value="AraC_XylS_family_regulators"/>
</dbReference>
<dbReference type="PROSITE" id="PS01124">
    <property type="entry name" value="HTH_ARAC_FAMILY_2"/>
    <property type="match status" value="1"/>
</dbReference>
<comment type="caution">
    <text evidence="5">The sequence shown here is derived from an EMBL/GenBank/DDBJ whole genome shotgun (WGS) entry which is preliminary data.</text>
</comment>
<keyword evidence="1" id="KW-0805">Transcription regulation</keyword>
<evidence type="ECO:0000256" key="3">
    <source>
        <dbReference type="ARBA" id="ARBA00023163"/>
    </source>
</evidence>
<dbReference type="InterPro" id="IPR018060">
    <property type="entry name" value="HTH_AraC"/>
</dbReference>
<dbReference type="AlphaFoldDB" id="A0A418WD53"/>
<dbReference type="EMBL" id="QYUK01000011">
    <property type="protein sequence ID" value="RJF87878.1"/>
    <property type="molecule type" value="Genomic_DNA"/>
</dbReference>
<dbReference type="GO" id="GO:0003700">
    <property type="term" value="F:DNA-binding transcription factor activity"/>
    <property type="evidence" value="ECO:0007669"/>
    <property type="project" value="InterPro"/>
</dbReference>
<dbReference type="PANTHER" id="PTHR46796:SF15">
    <property type="entry name" value="BLL1074 PROTEIN"/>
    <property type="match status" value="1"/>
</dbReference>
<reference evidence="5 6" key="1">
    <citation type="submission" date="2018-09" db="EMBL/GenBank/DDBJ databases">
        <authorList>
            <person name="Zhu H."/>
        </authorList>
    </citation>
    <scope>NUCLEOTIDE SEQUENCE [LARGE SCALE GENOMIC DNA]</scope>
    <source>
        <strain evidence="5 6">K1W22B-8</strain>
    </source>
</reference>
<dbReference type="GO" id="GO:0043565">
    <property type="term" value="F:sequence-specific DNA binding"/>
    <property type="evidence" value="ECO:0007669"/>
    <property type="project" value="InterPro"/>
</dbReference>
<evidence type="ECO:0000259" key="4">
    <source>
        <dbReference type="PROSITE" id="PS01124"/>
    </source>
</evidence>
<keyword evidence="3" id="KW-0804">Transcription</keyword>
<keyword evidence="2" id="KW-0238">DNA-binding</keyword>
<protein>
    <submittedName>
        <fullName evidence="5">AraC family transcriptional regulator</fullName>
    </submittedName>
</protein>